<dbReference type="VEuPathDB" id="FungiDB:YALI1_B01011g"/>
<sequence>MTGLSLEITPRSFRATSGSARVFQARYVRWMLQTHYNWQTQTESIGMVGFSIAMSYHHKSSSFFRTLLHWLQ</sequence>
<reference evidence="1 2" key="1">
    <citation type="journal article" date="2016" name="PLoS ONE">
        <title>Sequence Assembly of Yarrowia lipolytica Strain W29/CLIB89 Shows Transposable Element Diversity.</title>
        <authorList>
            <person name="Magnan C."/>
            <person name="Yu J."/>
            <person name="Chang I."/>
            <person name="Jahn E."/>
            <person name="Kanomata Y."/>
            <person name="Wu J."/>
            <person name="Zeller M."/>
            <person name="Oakes M."/>
            <person name="Baldi P."/>
            <person name="Sandmeyer S."/>
        </authorList>
    </citation>
    <scope>NUCLEOTIDE SEQUENCE [LARGE SCALE GENOMIC DNA]</scope>
    <source>
        <strain evidence="2">CLIB89(W29)</strain>
    </source>
</reference>
<dbReference type="Proteomes" id="UP000182444">
    <property type="component" value="Chromosome 1B"/>
</dbReference>
<dbReference type="EMBL" id="CP017554">
    <property type="protein sequence ID" value="AOW01013.1"/>
    <property type="molecule type" value="Genomic_DNA"/>
</dbReference>
<proteinExistence type="predicted"/>
<gene>
    <name evidence="1" type="ORF">YALI1_B01011g</name>
</gene>
<name>A0A1D8N5V6_YARLL</name>
<accession>A0A1D8N5V6</accession>
<dbReference type="RefSeq" id="XP_068138013.1">
    <property type="nucleotide sequence ID" value="XM_068281912.1"/>
</dbReference>
<evidence type="ECO:0000313" key="2">
    <source>
        <dbReference type="Proteomes" id="UP000182444"/>
    </source>
</evidence>
<dbReference type="AlphaFoldDB" id="A0A1D8N5V6"/>
<dbReference type="GeneID" id="94582575"/>
<organism evidence="1 2">
    <name type="scientific">Yarrowia lipolytica</name>
    <name type="common">Candida lipolytica</name>
    <dbReference type="NCBI Taxonomy" id="4952"/>
    <lineage>
        <taxon>Eukaryota</taxon>
        <taxon>Fungi</taxon>
        <taxon>Dikarya</taxon>
        <taxon>Ascomycota</taxon>
        <taxon>Saccharomycotina</taxon>
        <taxon>Dipodascomycetes</taxon>
        <taxon>Dipodascales</taxon>
        <taxon>Dipodascales incertae sedis</taxon>
        <taxon>Yarrowia</taxon>
    </lineage>
</organism>
<evidence type="ECO:0000313" key="1">
    <source>
        <dbReference type="EMBL" id="AOW01013.1"/>
    </source>
</evidence>
<protein>
    <submittedName>
        <fullName evidence="1">Uncharacterized protein</fullName>
    </submittedName>
</protein>